<comment type="caution">
    <text evidence="7">The sequence shown here is derived from an EMBL/GenBank/DDBJ whole genome shotgun (WGS) entry which is preliminary data.</text>
</comment>
<keyword evidence="4" id="KW-0175">Coiled coil</keyword>
<dbReference type="GO" id="GO:0005634">
    <property type="term" value="C:nucleus"/>
    <property type="evidence" value="ECO:0007669"/>
    <property type="project" value="UniProtKB-SubCell"/>
</dbReference>
<feature type="domain" description="Nucleoporin Nup159/Nup146 N-terminal" evidence="6">
    <location>
        <begin position="53"/>
        <end position="265"/>
    </location>
</feature>
<dbReference type="GO" id="GO:0006405">
    <property type="term" value="P:RNA export from nucleus"/>
    <property type="evidence" value="ECO:0007669"/>
    <property type="project" value="InterPro"/>
</dbReference>
<feature type="compositionally biased region" description="Gly residues" evidence="5">
    <location>
        <begin position="2109"/>
        <end position="2119"/>
    </location>
</feature>
<organism evidence="7 8">
    <name type="scientific">Rhododendron simsii</name>
    <name type="common">Sims's rhododendron</name>
    <dbReference type="NCBI Taxonomy" id="118357"/>
    <lineage>
        <taxon>Eukaryota</taxon>
        <taxon>Viridiplantae</taxon>
        <taxon>Streptophyta</taxon>
        <taxon>Embryophyta</taxon>
        <taxon>Tracheophyta</taxon>
        <taxon>Spermatophyta</taxon>
        <taxon>Magnoliopsida</taxon>
        <taxon>eudicotyledons</taxon>
        <taxon>Gunneridae</taxon>
        <taxon>Pentapetalae</taxon>
        <taxon>asterids</taxon>
        <taxon>Ericales</taxon>
        <taxon>Ericaceae</taxon>
        <taxon>Ericoideae</taxon>
        <taxon>Rhodoreae</taxon>
        <taxon>Rhododendron</taxon>
    </lineage>
</organism>
<feature type="compositionally biased region" description="Low complexity" evidence="5">
    <location>
        <begin position="1870"/>
        <end position="1883"/>
    </location>
</feature>
<feature type="coiled-coil region" evidence="4">
    <location>
        <begin position="1239"/>
        <end position="1277"/>
    </location>
</feature>
<gene>
    <name evidence="7" type="ORF">RHSIM_Rhsim13G0209100</name>
</gene>
<feature type="region of interest" description="Disordered" evidence="5">
    <location>
        <begin position="919"/>
        <end position="1079"/>
    </location>
</feature>
<dbReference type="PANTHER" id="PTHR34418">
    <property type="entry name" value="NUCLEAR PORE COMPLEX PROTEIN NUP214 ISOFORM X1"/>
    <property type="match status" value="1"/>
</dbReference>
<feature type="region of interest" description="Disordered" evidence="5">
    <location>
        <begin position="1743"/>
        <end position="1797"/>
    </location>
</feature>
<feature type="region of interest" description="Disordered" evidence="5">
    <location>
        <begin position="1671"/>
        <end position="1704"/>
    </location>
</feature>
<feature type="compositionally biased region" description="Low complexity" evidence="5">
    <location>
        <begin position="1049"/>
        <end position="1067"/>
    </location>
</feature>
<dbReference type="GO" id="GO:0017056">
    <property type="term" value="F:structural constituent of nuclear pore"/>
    <property type="evidence" value="ECO:0007669"/>
    <property type="project" value="InterPro"/>
</dbReference>
<reference evidence="7" key="1">
    <citation type="submission" date="2019-11" db="EMBL/GenBank/DDBJ databases">
        <authorList>
            <person name="Liu Y."/>
            <person name="Hou J."/>
            <person name="Li T.-Q."/>
            <person name="Guan C.-H."/>
            <person name="Wu X."/>
            <person name="Wu H.-Z."/>
            <person name="Ling F."/>
            <person name="Zhang R."/>
            <person name="Shi X.-G."/>
            <person name="Ren J.-P."/>
            <person name="Chen E.-F."/>
            <person name="Sun J.-M."/>
        </authorList>
    </citation>
    <scope>NUCLEOTIDE SEQUENCE</scope>
    <source>
        <strain evidence="7">Adult_tree_wgs_1</strain>
        <tissue evidence="7">Leaves</tissue>
    </source>
</reference>
<evidence type="ECO:0000256" key="4">
    <source>
        <dbReference type="SAM" id="Coils"/>
    </source>
</evidence>
<feature type="region of interest" description="Disordered" evidence="5">
    <location>
        <begin position="1836"/>
        <end position="1900"/>
    </location>
</feature>
<dbReference type="EMBL" id="WJXA01000013">
    <property type="protein sequence ID" value="KAF7120159.1"/>
    <property type="molecule type" value="Genomic_DNA"/>
</dbReference>
<keyword evidence="3" id="KW-0539">Nucleus</keyword>
<comment type="subcellular location">
    <subcellularLocation>
        <location evidence="1">Nucleus</location>
    </subcellularLocation>
</comment>
<feature type="compositionally biased region" description="Low complexity" evidence="5">
    <location>
        <begin position="937"/>
        <end position="946"/>
    </location>
</feature>
<feature type="compositionally biased region" description="Polar residues" evidence="5">
    <location>
        <begin position="1086"/>
        <end position="1097"/>
    </location>
</feature>
<feature type="compositionally biased region" description="Polar residues" evidence="5">
    <location>
        <begin position="1015"/>
        <end position="1031"/>
    </location>
</feature>
<feature type="region of interest" description="Disordered" evidence="5">
    <location>
        <begin position="1361"/>
        <end position="1422"/>
    </location>
</feature>
<feature type="compositionally biased region" description="Polar residues" evidence="5">
    <location>
        <begin position="1677"/>
        <end position="1702"/>
    </location>
</feature>
<evidence type="ECO:0000256" key="5">
    <source>
        <dbReference type="SAM" id="MobiDB-lite"/>
    </source>
</evidence>
<evidence type="ECO:0000256" key="2">
    <source>
        <dbReference type="ARBA" id="ARBA00022448"/>
    </source>
</evidence>
<evidence type="ECO:0000256" key="3">
    <source>
        <dbReference type="ARBA" id="ARBA00023242"/>
    </source>
</evidence>
<feature type="region of interest" description="Disordered" evidence="5">
    <location>
        <begin position="1086"/>
        <end position="1105"/>
    </location>
</feature>
<keyword evidence="2" id="KW-0813">Transport</keyword>
<evidence type="ECO:0000313" key="8">
    <source>
        <dbReference type="Proteomes" id="UP000626092"/>
    </source>
</evidence>
<dbReference type="Proteomes" id="UP000626092">
    <property type="component" value="Unassembled WGS sequence"/>
</dbReference>
<dbReference type="InterPro" id="IPR044694">
    <property type="entry name" value="NUP214"/>
</dbReference>
<dbReference type="OrthoDB" id="248320at2759"/>
<evidence type="ECO:0000256" key="1">
    <source>
        <dbReference type="ARBA" id="ARBA00004123"/>
    </source>
</evidence>
<feature type="region of interest" description="Disordered" evidence="5">
    <location>
        <begin position="1558"/>
        <end position="1577"/>
    </location>
</feature>
<feature type="compositionally biased region" description="Polar residues" evidence="5">
    <location>
        <begin position="1755"/>
        <end position="1771"/>
    </location>
</feature>
<protein>
    <recommendedName>
        <fullName evidence="6">Nucleoporin Nup159/Nup146 N-terminal domain-containing protein</fullName>
    </recommendedName>
</protein>
<sequence length="2131" mass="226208">MAATEDNSIILQVDDEVEGERTGSDDYCFVAIGEAVPIKPGDDAEFDPQYPPSKPLSVSERFGLIFVSHSTGFCVARTKDIMDSAKEIAERGTGSSIKELSVVDVPIGKVYILALSADSSTLAACIDGKIHFFSVASLLNKDQSPFFSCSLDDSSCVKDMQWTKKLENYYAVLSNHGNLYYGAGQVPLKNVMDDVDAFDWSLKGNLVAVARKNTLSIMSLKLKEKVSISLSFVSWIGDSNLNFAVKVDSIRWVRPDSIILGCFQLTSDGKEENYLVQVITSKDGKFTDVIFPPSLAFAVDLRGYNPLQFEWSRGFSDPFKEWSGDSYLLFSGNIAFAMENGDAQHIPGFVQIPSSARSVGSLLGELEEVAPEQAEAATPFVREGTEVLLQAPSDIDRHGILESEIQVSFHMAWASVRHIAYNRNRTPFAAGGRMENVLLRSSNLLGVGFGLLMVIVLDSSEFNNEIRSCSRSAPISEESSFRYSLLRLTCSDSILSVATFNCHQSCLQGARALPAADRARVWPEREREGVVGPDTMLVASDGIDRLVCDLSRSKSNLCVCVIPFLTGAFFLVVASSASGTVPTAASSASAGSFQSRALDSAHASTTRVRKDSINERGRYRKYRDGDILVTFPDYTLRQSPFPTSSKPIVLSFSDVFEAFVDDIVPFGSGPYMSLSYLSTCELAITANRKSTDQHIVLFSWSLDDRKEAAVIDIVRDTLCPKIALQGNGDDNIVLGLCVDRISQNEKAEVQLGAEYKELSPFCILMCLSLDGKLFMYQVASVTGPSVPPDNVSLLSDEEDDSPTLVSSEDGKPSTSGGLVSKSVQVGLGFQSQGVDKKELLMKEGNGIPVTNVSMRPVNSERFETLGQQKFLVTKVDQDTVGQQSLLSAPQGPYFGHLSPKTSYLEEPGPVVIDFSKEETKKLPEGGSSPVSFPGKFSSHVSSQSISTTLPRALSENLESSPPSPPSNAKHTFPVTSEELSENLESNGAPSSPPSNAKHTFPVTSDGGFSFVPRGSIQSNRFDTSRTNSSTAHFPGVPHGNFSHANQAAGSSTVFSSSGKTSYSGGQSASTGPVTAHPLPIIHSSVSSSQQNFAPVNSSKDKFQPNKENYRAASPTRLLNTEPQLSKQFGNVGELFSVFHLVEHVDEMIKELETLLECIEGPGGFRDACTVHYESSVLELEEGIETLFNRCRVWKSIMDERLGEIQLIHDNTVQVLARKIYMEGIVKQATDAQYLDLWNRQKLSSELELKQQHISKVNQELTNQLIELERHLNTLELNKFGEDDGIQMSRRTFPGRYGPSRNVQSFHSLHNTMTSQLAAAEQLSECLTKQMAVLSIEPPSVKTQNVRRDLFEEIGIPYNSASFSSPDGKVAGDTHSNKRLLTSSCSDAGKGQSRRNQPSGTRGSESETTRRRRDSLDRSWTSFEPPKTTVKRVLLHEDRARASADRSTLLDKKHVKSHMLEGSAVARAELYATTSTLFYPSEGEGIQGRPAKHASVFSSHSAPISSIIARQNNVRGSFNPTANLSSNGVTLSEKPALSVNNSERSQVELHQIPSVSKRLHGQTLSLQKKPSEMSDPNEENTCLLKSTFENGNHHPGITKSSFMKSGKGLESPFHYSSVFDPAPNLNAEVFQSDAAASKSHSGSLTSSSPILSTSCSPSSAPVLSSLLLPSSLPDPTEKTSSLPISIGRSSTSSKAGTNGSQTALLSQSSSSSSSFLSSVSSYQVPEKAVPSAIPIPSMNFETESLKREQQHPIPKLTSTTGESSTVQSSSPKNEPGFTLKLESSLPFKPGGEPSADLQSASKPSIIGMANHTMNAALNSKPGLSFATDVPAALLSMSGSAGGGKSESANVAVTQEDEMDEEAPETSQTNELTLGSLGSFGIGSSPNPTPGKPNPFGGAFGNVVSTPSSSPFNMTVPTGVPFRPASFSFQSPQPFQPSQLTNFGALSGGLSLGTTPQISAAGSGFGQPAQPGSGQQALGSVLGAFGQSRQLGGVGLGTSPSSASGFSGGLISSPSTGGFASSTGGGFAGAASPGGGFAAAASAGGGFAAAASAGGGFSGGGFGGITATGGGFAAPASAGGGFAGAASGSGFPSSGGGFGAFNSQQGSGGFSAFGSSAGGTGRPPSTLFTQMRK</sequence>
<feature type="region of interest" description="Disordered" evidence="5">
    <location>
        <begin position="787"/>
        <end position="819"/>
    </location>
</feature>
<dbReference type="PANTHER" id="PTHR34418:SF3">
    <property type="entry name" value="NUCLEAR PORE COMPLEX PROTEIN NUP214"/>
    <property type="match status" value="1"/>
</dbReference>
<feature type="compositionally biased region" description="Acidic residues" evidence="5">
    <location>
        <begin position="1853"/>
        <end position="1862"/>
    </location>
</feature>
<evidence type="ECO:0000313" key="7">
    <source>
        <dbReference type="EMBL" id="KAF7120159.1"/>
    </source>
</evidence>
<feature type="region of interest" description="Disordered" evidence="5">
    <location>
        <begin position="2109"/>
        <end position="2131"/>
    </location>
</feature>
<proteinExistence type="predicted"/>
<dbReference type="InterPro" id="IPR039462">
    <property type="entry name" value="Nup159/Nup146_N"/>
</dbReference>
<accession>A0A834FZW1</accession>
<dbReference type="SUPFAM" id="SSF117289">
    <property type="entry name" value="Nucleoporin domain"/>
    <property type="match status" value="1"/>
</dbReference>
<keyword evidence="8" id="KW-1185">Reference proteome</keyword>
<evidence type="ECO:0000259" key="6">
    <source>
        <dbReference type="Pfam" id="PF16755"/>
    </source>
</evidence>
<name>A0A834FZW1_RHOSS</name>
<dbReference type="Pfam" id="PF16755">
    <property type="entry name" value="Beta-prop_NUP159_NUP214"/>
    <property type="match status" value="1"/>
</dbReference>
<feature type="compositionally biased region" description="Basic and acidic residues" evidence="5">
    <location>
        <begin position="1403"/>
        <end position="1416"/>
    </location>
</feature>